<reference evidence="7 8" key="1">
    <citation type="submission" date="2023-07" db="EMBL/GenBank/DDBJ databases">
        <title>Sorghum-associated microbial communities from plants grown in Nebraska, USA.</title>
        <authorList>
            <person name="Schachtman D."/>
        </authorList>
    </citation>
    <scope>NUCLEOTIDE SEQUENCE [LARGE SCALE GENOMIC DNA]</scope>
    <source>
        <strain evidence="7 8">BE332</strain>
    </source>
</reference>
<comment type="similarity">
    <text evidence="1">Belongs to the peptidase S1C family.</text>
</comment>
<proteinExistence type="inferred from homology"/>
<evidence type="ECO:0000313" key="7">
    <source>
        <dbReference type="EMBL" id="MDQ0375265.1"/>
    </source>
</evidence>
<feature type="transmembrane region" description="Helical" evidence="5">
    <location>
        <begin position="159"/>
        <end position="181"/>
    </location>
</feature>
<dbReference type="EMBL" id="JAUSVB010000005">
    <property type="protein sequence ID" value="MDQ0375265.1"/>
    <property type="molecule type" value="Genomic_DNA"/>
</dbReference>
<dbReference type="InterPro" id="IPR036034">
    <property type="entry name" value="PDZ_sf"/>
</dbReference>
<dbReference type="Proteomes" id="UP001239626">
    <property type="component" value="Unassembled WGS sequence"/>
</dbReference>
<evidence type="ECO:0000256" key="5">
    <source>
        <dbReference type="SAM" id="Phobius"/>
    </source>
</evidence>
<dbReference type="PANTHER" id="PTHR43343">
    <property type="entry name" value="PEPTIDASE S12"/>
    <property type="match status" value="1"/>
</dbReference>
<dbReference type="InterPro" id="IPR009003">
    <property type="entry name" value="Peptidase_S1_PA"/>
</dbReference>
<organism evidence="7 8">
    <name type="scientific">Cellulomonas humilata</name>
    <dbReference type="NCBI Taxonomy" id="144055"/>
    <lineage>
        <taxon>Bacteria</taxon>
        <taxon>Bacillati</taxon>
        <taxon>Actinomycetota</taxon>
        <taxon>Actinomycetes</taxon>
        <taxon>Micrococcales</taxon>
        <taxon>Cellulomonadaceae</taxon>
        <taxon>Cellulomonas</taxon>
    </lineage>
</organism>
<dbReference type="GO" id="GO:0008233">
    <property type="term" value="F:peptidase activity"/>
    <property type="evidence" value="ECO:0007669"/>
    <property type="project" value="UniProtKB-KW"/>
</dbReference>
<evidence type="ECO:0000259" key="6">
    <source>
        <dbReference type="PROSITE" id="PS50106"/>
    </source>
</evidence>
<dbReference type="InterPro" id="IPR001478">
    <property type="entry name" value="PDZ"/>
</dbReference>
<evidence type="ECO:0000256" key="1">
    <source>
        <dbReference type="ARBA" id="ARBA00010541"/>
    </source>
</evidence>
<keyword evidence="8" id="KW-1185">Reference proteome</keyword>
<dbReference type="Gene3D" id="2.30.42.10">
    <property type="match status" value="1"/>
</dbReference>
<name>A0ABU0EJR3_9CELL</name>
<keyword evidence="3 7" id="KW-0378">Hydrolase</keyword>
<dbReference type="PRINTS" id="PR00834">
    <property type="entry name" value="PROTEASES2C"/>
</dbReference>
<evidence type="ECO:0000313" key="8">
    <source>
        <dbReference type="Proteomes" id="UP001239626"/>
    </source>
</evidence>
<dbReference type="SMART" id="SM00228">
    <property type="entry name" value="PDZ"/>
    <property type="match status" value="1"/>
</dbReference>
<dbReference type="Gene3D" id="2.40.10.10">
    <property type="entry name" value="Trypsin-like serine proteases"/>
    <property type="match status" value="2"/>
</dbReference>
<dbReference type="InterPro" id="IPR043504">
    <property type="entry name" value="Peptidase_S1_PA_chymotrypsin"/>
</dbReference>
<dbReference type="RefSeq" id="WP_307494069.1">
    <property type="nucleotide sequence ID" value="NZ_JAUSVB010000005.1"/>
</dbReference>
<feature type="compositionally biased region" description="Low complexity" evidence="4">
    <location>
        <begin position="186"/>
        <end position="199"/>
    </location>
</feature>
<dbReference type="InterPro" id="IPR051201">
    <property type="entry name" value="Chloro_Bact_Ser_Proteases"/>
</dbReference>
<dbReference type="Pfam" id="PF13180">
    <property type="entry name" value="PDZ_2"/>
    <property type="match status" value="1"/>
</dbReference>
<feature type="compositionally biased region" description="Low complexity" evidence="4">
    <location>
        <begin position="65"/>
        <end position="98"/>
    </location>
</feature>
<keyword evidence="5" id="KW-1133">Transmembrane helix</keyword>
<dbReference type="EC" id="3.4.21.-" evidence="7"/>
<gene>
    <name evidence="7" type="ORF">J2X26_003595</name>
</gene>
<feature type="region of interest" description="Disordered" evidence="4">
    <location>
        <begin position="1"/>
        <end position="98"/>
    </location>
</feature>
<dbReference type="GO" id="GO:0006508">
    <property type="term" value="P:proteolysis"/>
    <property type="evidence" value="ECO:0007669"/>
    <property type="project" value="UniProtKB-KW"/>
</dbReference>
<keyword evidence="2 7" id="KW-0645">Protease</keyword>
<sequence length="574" mass="58056">MTTTPENGANDQPNAADQHPQTHQTQPLPPVSATQPLPVHQTQPLPAAPAQAHPTNPFTPPHPAAPADQRAAYEAAQRAAAQHAAQQHAAQLAAQQAAQPQPVHVDQFEAVRRAQWEAAQRAATHDPAMQQQPAAVYAGQPVPAPAPQGSVPTQRKRNLWLPVTSAAAAAAIVAAVATAGLTHALSDSDASSDRPASLATIGQSSNDTVPVSGSTSEDPNWEAVAKAVQQSVVAIQVSDGNGGGAQGSGVIIDDAGHIVTNNHVVAGASGDVQVTLVDGRLFDATVVGTDPTTDLAVIKLKDAPDDLKPSALGESSSVVVGQPVMAVGNPLGLANTVTTGIVSAVDRPVSTAGDSSTEATVTNAIQIDAAVNPGNSGGPLFDAKGNVIGINSSIATLSSESGSIGLGFAIPVDLVKNIAAQLVEDGTAEHAFLGVGLSDGTATADGVTRRGAVVESVSDGSPAAKAELQVKDTIVAIDGKAVGGAESLTAYVRSLASGTDSTLTVVRDGKALEVDVTLAVRPESVQQEQAPSEQAPDEQGQQAPDDQQGGSGIPDGLSPDQLWEWFQQQQGGQG</sequence>
<accession>A0ABU0EJR3</accession>
<protein>
    <submittedName>
        <fullName evidence="7">Serine protease PepD</fullName>
        <ecNumber evidence="7">3.4.21.-</ecNumber>
    </submittedName>
</protein>
<evidence type="ECO:0000256" key="4">
    <source>
        <dbReference type="SAM" id="MobiDB-lite"/>
    </source>
</evidence>
<keyword evidence="5" id="KW-0812">Transmembrane</keyword>
<feature type="domain" description="PDZ" evidence="6">
    <location>
        <begin position="419"/>
        <end position="509"/>
    </location>
</feature>
<feature type="compositionally biased region" description="Polar residues" evidence="4">
    <location>
        <begin position="1"/>
        <end position="15"/>
    </location>
</feature>
<evidence type="ECO:0000256" key="3">
    <source>
        <dbReference type="ARBA" id="ARBA00022801"/>
    </source>
</evidence>
<dbReference type="Pfam" id="PF13365">
    <property type="entry name" value="Trypsin_2"/>
    <property type="match status" value="1"/>
</dbReference>
<dbReference type="SUPFAM" id="SSF50494">
    <property type="entry name" value="Trypsin-like serine proteases"/>
    <property type="match status" value="1"/>
</dbReference>
<feature type="region of interest" description="Disordered" evidence="4">
    <location>
        <begin position="186"/>
        <end position="220"/>
    </location>
</feature>
<dbReference type="InterPro" id="IPR001940">
    <property type="entry name" value="Peptidase_S1C"/>
</dbReference>
<keyword evidence="5" id="KW-0472">Membrane</keyword>
<dbReference type="PANTHER" id="PTHR43343:SF3">
    <property type="entry name" value="PROTEASE DO-LIKE 8, CHLOROPLASTIC"/>
    <property type="match status" value="1"/>
</dbReference>
<evidence type="ECO:0000256" key="2">
    <source>
        <dbReference type="ARBA" id="ARBA00022670"/>
    </source>
</evidence>
<comment type="caution">
    <text evidence="7">The sequence shown here is derived from an EMBL/GenBank/DDBJ whole genome shotgun (WGS) entry which is preliminary data.</text>
</comment>
<dbReference type="SUPFAM" id="SSF50156">
    <property type="entry name" value="PDZ domain-like"/>
    <property type="match status" value="1"/>
</dbReference>
<feature type="compositionally biased region" description="Polar residues" evidence="4">
    <location>
        <begin position="200"/>
        <end position="218"/>
    </location>
</feature>
<dbReference type="PROSITE" id="PS50106">
    <property type="entry name" value="PDZ"/>
    <property type="match status" value="1"/>
</dbReference>
<feature type="compositionally biased region" description="Low complexity" evidence="4">
    <location>
        <begin position="533"/>
        <end position="548"/>
    </location>
</feature>
<feature type="compositionally biased region" description="Low complexity" evidence="4">
    <location>
        <begin position="40"/>
        <end position="55"/>
    </location>
</feature>
<feature type="region of interest" description="Disordered" evidence="4">
    <location>
        <begin position="522"/>
        <end position="574"/>
    </location>
</feature>